<dbReference type="PANTHER" id="PTHR43514:SF4">
    <property type="entry name" value="ABC TRANSPORTER I FAMILY MEMBER 10"/>
    <property type="match status" value="1"/>
</dbReference>
<dbReference type="EMBL" id="UOEW01000015">
    <property type="protein sequence ID" value="VAW33011.1"/>
    <property type="molecule type" value="Genomic_DNA"/>
</dbReference>
<dbReference type="PROSITE" id="PS50893">
    <property type="entry name" value="ABC_TRANSPORTER_2"/>
    <property type="match status" value="1"/>
</dbReference>
<keyword evidence="6" id="KW-1278">Translocase</keyword>
<sequence length="320" mass="35838">MRVNITSVNPRYDYKFSVANSGVVGIYGISGSGKSSLLRAIAGYQNSVRGRIEFQQKFLLNTKDKQFAKVFKCSYMSQHPILFPHWSVADNLKFVQTHSNNSQSSEQTCKDLLQKLGCQHLLDKLPAQLSGGEKQRIAFILALIQIDNHTIVLLDEPFSALDTKLRKIALNLLDSYKQGSLIFLVTHEISELYQIADELIYIENGSISYHNSIQMAMASTHKDLPLASNISLAGIAHVIYADDVSICLNKNSDSSIMHQLDSVIKTIKIVGNTVIINLLVNSLDNRQYLYAKITKDSLQRLKLKPNQKVVANFKATSYQD</sequence>
<name>A0A3B0UPD9_9ZZZZ</name>
<evidence type="ECO:0000256" key="5">
    <source>
        <dbReference type="ARBA" id="ARBA00022840"/>
    </source>
</evidence>
<evidence type="ECO:0000259" key="8">
    <source>
        <dbReference type="PROSITE" id="PS50893"/>
    </source>
</evidence>
<dbReference type="InterPro" id="IPR003593">
    <property type="entry name" value="AAA+_ATPase"/>
</dbReference>
<dbReference type="InterPro" id="IPR027417">
    <property type="entry name" value="P-loop_NTPase"/>
</dbReference>
<dbReference type="InterPro" id="IPR008995">
    <property type="entry name" value="Mo/tungstate-bd_C_term_dom"/>
</dbReference>
<keyword evidence="3" id="KW-0500">Molybdenum</keyword>
<dbReference type="SUPFAM" id="SSF50331">
    <property type="entry name" value="MOP-like"/>
    <property type="match status" value="1"/>
</dbReference>
<reference evidence="10" key="1">
    <citation type="submission" date="2018-06" db="EMBL/GenBank/DDBJ databases">
        <authorList>
            <person name="Zhirakovskaya E."/>
        </authorList>
    </citation>
    <scope>NUCLEOTIDE SEQUENCE</scope>
</reference>
<dbReference type="PROSITE" id="PS00211">
    <property type="entry name" value="ABC_TRANSPORTER_1"/>
    <property type="match status" value="1"/>
</dbReference>
<dbReference type="InterPro" id="IPR050334">
    <property type="entry name" value="Molybdenum_import_ModC"/>
</dbReference>
<evidence type="ECO:0000256" key="1">
    <source>
        <dbReference type="ARBA" id="ARBA00022448"/>
    </source>
</evidence>
<keyword evidence="4" id="KW-0547">Nucleotide-binding</keyword>
<evidence type="ECO:0000259" key="9">
    <source>
        <dbReference type="PROSITE" id="PS51866"/>
    </source>
</evidence>
<dbReference type="Gene3D" id="3.40.50.300">
    <property type="entry name" value="P-loop containing nucleotide triphosphate hydrolases"/>
    <property type="match status" value="1"/>
</dbReference>
<dbReference type="PANTHER" id="PTHR43514">
    <property type="entry name" value="ABC TRANSPORTER I FAMILY MEMBER 10"/>
    <property type="match status" value="1"/>
</dbReference>
<keyword evidence="5" id="KW-0067">ATP-binding</keyword>
<dbReference type="InterPro" id="IPR005116">
    <property type="entry name" value="Transp-assoc_OB_typ1"/>
</dbReference>
<evidence type="ECO:0000313" key="10">
    <source>
        <dbReference type="EMBL" id="VAW33011.1"/>
    </source>
</evidence>
<evidence type="ECO:0000256" key="4">
    <source>
        <dbReference type="ARBA" id="ARBA00022741"/>
    </source>
</evidence>
<dbReference type="Gene3D" id="2.40.50.100">
    <property type="match status" value="1"/>
</dbReference>
<evidence type="ECO:0000256" key="3">
    <source>
        <dbReference type="ARBA" id="ARBA00022505"/>
    </source>
</evidence>
<dbReference type="GO" id="GO:0015689">
    <property type="term" value="P:molybdate ion transport"/>
    <property type="evidence" value="ECO:0007669"/>
    <property type="project" value="InterPro"/>
</dbReference>
<dbReference type="GO" id="GO:0016887">
    <property type="term" value="F:ATP hydrolysis activity"/>
    <property type="evidence" value="ECO:0007669"/>
    <property type="project" value="InterPro"/>
</dbReference>
<evidence type="ECO:0008006" key="11">
    <source>
        <dbReference type="Google" id="ProtNLM"/>
    </source>
</evidence>
<keyword evidence="2" id="KW-1003">Cell membrane</keyword>
<evidence type="ECO:0000256" key="6">
    <source>
        <dbReference type="ARBA" id="ARBA00022967"/>
    </source>
</evidence>
<keyword evidence="7" id="KW-0472">Membrane</keyword>
<keyword evidence="1" id="KW-0813">Transport</keyword>
<proteinExistence type="predicted"/>
<gene>
    <name evidence="10" type="ORF">MNBD_GAMMA01-1255</name>
</gene>
<dbReference type="GO" id="GO:0005524">
    <property type="term" value="F:ATP binding"/>
    <property type="evidence" value="ECO:0007669"/>
    <property type="project" value="UniProtKB-KW"/>
</dbReference>
<dbReference type="AlphaFoldDB" id="A0A3B0UPD9"/>
<organism evidence="10">
    <name type="scientific">hydrothermal vent metagenome</name>
    <dbReference type="NCBI Taxonomy" id="652676"/>
    <lineage>
        <taxon>unclassified sequences</taxon>
        <taxon>metagenomes</taxon>
        <taxon>ecological metagenomes</taxon>
    </lineage>
</organism>
<evidence type="ECO:0000256" key="7">
    <source>
        <dbReference type="ARBA" id="ARBA00023136"/>
    </source>
</evidence>
<accession>A0A3B0UPD9</accession>
<dbReference type="InterPro" id="IPR003439">
    <property type="entry name" value="ABC_transporter-like_ATP-bd"/>
</dbReference>
<dbReference type="InterPro" id="IPR004606">
    <property type="entry name" value="Mop_domain"/>
</dbReference>
<evidence type="ECO:0000256" key="2">
    <source>
        <dbReference type="ARBA" id="ARBA00022475"/>
    </source>
</evidence>
<dbReference type="SMART" id="SM00382">
    <property type="entry name" value="AAA"/>
    <property type="match status" value="1"/>
</dbReference>
<feature type="domain" description="Mop" evidence="9">
    <location>
        <begin position="253"/>
        <end position="320"/>
    </location>
</feature>
<dbReference type="InterPro" id="IPR017871">
    <property type="entry name" value="ABC_transporter-like_CS"/>
</dbReference>
<dbReference type="Pfam" id="PF00005">
    <property type="entry name" value="ABC_tran"/>
    <property type="match status" value="1"/>
</dbReference>
<dbReference type="SUPFAM" id="SSF52540">
    <property type="entry name" value="P-loop containing nucleoside triphosphate hydrolases"/>
    <property type="match status" value="1"/>
</dbReference>
<dbReference type="PROSITE" id="PS51866">
    <property type="entry name" value="MOP"/>
    <property type="match status" value="1"/>
</dbReference>
<feature type="domain" description="ABC transporter" evidence="8">
    <location>
        <begin position="3"/>
        <end position="229"/>
    </location>
</feature>
<dbReference type="Pfam" id="PF03459">
    <property type="entry name" value="TOBE"/>
    <property type="match status" value="1"/>
</dbReference>
<protein>
    <recommendedName>
        <fullName evidence="11">Molybdenum transport ATP-binding protein ModC (TC 3.A.1.8.1)</fullName>
    </recommendedName>
</protein>